<organism evidence="1">
    <name type="scientific">viral metagenome</name>
    <dbReference type="NCBI Taxonomy" id="1070528"/>
    <lineage>
        <taxon>unclassified sequences</taxon>
        <taxon>metagenomes</taxon>
        <taxon>organismal metagenomes</taxon>
    </lineage>
</organism>
<sequence>MPKERLASIDSFTSKVDKIILRDIRGREIDETLDRNIKDKIVAIRRDTHTIGVLRERRTNMLIYYLVCHVTREHSTKVDCKDVASQLNLTKKEVSASVKFNEHIKTPVGNMTEELVTKVERLVREYLDDPDTHMMAMELTIDELAACCKEIFSTRIDIMYVAIFLYYCDSIDIMSQIDVTDICEKRNLKETVVRRKYKKIVETAELRLSRSST</sequence>
<proteinExistence type="predicted"/>
<name>A0A6C0JTJ3_9ZZZZ</name>
<protein>
    <submittedName>
        <fullName evidence="1">Uncharacterized protein</fullName>
    </submittedName>
</protein>
<accession>A0A6C0JTJ3</accession>
<dbReference type="AlphaFoldDB" id="A0A6C0JTJ3"/>
<dbReference type="EMBL" id="MN740698">
    <property type="protein sequence ID" value="QHU08693.1"/>
    <property type="molecule type" value="Genomic_DNA"/>
</dbReference>
<reference evidence="1" key="1">
    <citation type="journal article" date="2020" name="Nature">
        <title>Giant virus diversity and host interactions through global metagenomics.</title>
        <authorList>
            <person name="Schulz F."/>
            <person name="Roux S."/>
            <person name="Paez-Espino D."/>
            <person name="Jungbluth S."/>
            <person name="Walsh D.A."/>
            <person name="Denef V.J."/>
            <person name="McMahon K.D."/>
            <person name="Konstantinidis K.T."/>
            <person name="Eloe-Fadrosh E.A."/>
            <person name="Kyrpides N.C."/>
            <person name="Woyke T."/>
        </authorList>
    </citation>
    <scope>NUCLEOTIDE SEQUENCE</scope>
    <source>
        <strain evidence="1">GVMAG-S-1063924-116</strain>
    </source>
</reference>
<evidence type="ECO:0000313" key="1">
    <source>
        <dbReference type="EMBL" id="QHU08693.1"/>
    </source>
</evidence>